<sequence length="338" mass="38162">MGNNISNKDAERIDACKTLECDGYQYTYQLDGSHFEIRPPEELGKGSCRSLLSQGRIQMTDFNLTFHRNIEASGEFRVPRTELIFCLGEGIEWGTSLKGSTFGIETGEIALLHGGGRAENCRYIENAAYRFLSIDMSPEQFGRMTEGMSGADRQRCGIGVEAFFTKHKLTASIRMILAQISECSYGQGMRELYLEGKMLELFAVYLNEVFYEADKVPLTVKLSKDDMRSLHLAKEMLQRDYAYPPTLAGLSRSICLNEFKLKKGFKDMFGTTVHAYVIEQRLQRAYHLLCHDRLSVSEAASQVGYGNVSHFAAAFRKKYGVRPGEYAMNSRRSSAEQL</sequence>
<dbReference type="EMBL" id="MPTB01000002">
    <property type="protein sequence ID" value="OMD53029.1"/>
    <property type="molecule type" value="Genomic_DNA"/>
</dbReference>
<evidence type="ECO:0000256" key="2">
    <source>
        <dbReference type="ARBA" id="ARBA00023125"/>
    </source>
</evidence>
<dbReference type="InterPro" id="IPR009057">
    <property type="entry name" value="Homeodomain-like_sf"/>
</dbReference>
<dbReference type="Proteomes" id="UP000187412">
    <property type="component" value="Unassembled WGS sequence"/>
</dbReference>
<dbReference type="SMART" id="SM00342">
    <property type="entry name" value="HTH_ARAC"/>
    <property type="match status" value="1"/>
</dbReference>
<dbReference type="InterPro" id="IPR053142">
    <property type="entry name" value="PchR_regulatory_protein"/>
</dbReference>
<dbReference type="PANTHER" id="PTHR47893">
    <property type="entry name" value="REGULATORY PROTEIN PCHR"/>
    <property type="match status" value="1"/>
</dbReference>
<dbReference type="InterPro" id="IPR020449">
    <property type="entry name" value="Tscrpt_reg_AraC-type_HTH"/>
</dbReference>
<accession>A0ABX3HSR9</accession>
<reference evidence="5 6" key="1">
    <citation type="submission" date="2016-10" db="EMBL/GenBank/DDBJ databases">
        <title>Paenibacillus species isolates.</title>
        <authorList>
            <person name="Beno S.M."/>
        </authorList>
    </citation>
    <scope>NUCLEOTIDE SEQUENCE [LARGE SCALE GENOMIC DNA]</scope>
    <source>
        <strain evidence="5 6">FSL H7-0744</strain>
    </source>
</reference>
<keyword evidence="2" id="KW-0238">DNA-binding</keyword>
<organism evidence="5 6">
    <name type="scientific">Paenibacillus borealis</name>
    <dbReference type="NCBI Taxonomy" id="160799"/>
    <lineage>
        <taxon>Bacteria</taxon>
        <taxon>Bacillati</taxon>
        <taxon>Bacillota</taxon>
        <taxon>Bacilli</taxon>
        <taxon>Bacillales</taxon>
        <taxon>Paenibacillaceae</taxon>
        <taxon>Paenibacillus</taxon>
    </lineage>
</organism>
<evidence type="ECO:0000256" key="3">
    <source>
        <dbReference type="ARBA" id="ARBA00023163"/>
    </source>
</evidence>
<dbReference type="Gene3D" id="1.10.10.60">
    <property type="entry name" value="Homeodomain-like"/>
    <property type="match status" value="1"/>
</dbReference>
<dbReference type="Pfam" id="PF12833">
    <property type="entry name" value="HTH_18"/>
    <property type="match status" value="1"/>
</dbReference>
<keyword evidence="6" id="KW-1185">Reference proteome</keyword>
<dbReference type="SUPFAM" id="SSF46689">
    <property type="entry name" value="Homeodomain-like"/>
    <property type="match status" value="1"/>
</dbReference>
<proteinExistence type="predicted"/>
<comment type="caution">
    <text evidence="5">The sequence shown here is derived from an EMBL/GenBank/DDBJ whole genome shotgun (WGS) entry which is preliminary data.</text>
</comment>
<evidence type="ECO:0000259" key="4">
    <source>
        <dbReference type="PROSITE" id="PS01124"/>
    </source>
</evidence>
<dbReference type="InterPro" id="IPR018060">
    <property type="entry name" value="HTH_AraC"/>
</dbReference>
<name>A0ABX3HSR9_PAEBO</name>
<gene>
    <name evidence="5" type="ORF">BSK56_02015</name>
</gene>
<dbReference type="PANTHER" id="PTHR47893:SF1">
    <property type="entry name" value="REGULATORY PROTEIN PCHR"/>
    <property type="match status" value="1"/>
</dbReference>
<dbReference type="PRINTS" id="PR00032">
    <property type="entry name" value="HTHARAC"/>
</dbReference>
<evidence type="ECO:0000313" key="5">
    <source>
        <dbReference type="EMBL" id="OMD53029.1"/>
    </source>
</evidence>
<dbReference type="PROSITE" id="PS01124">
    <property type="entry name" value="HTH_ARAC_FAMILY_2"/>
    <property type="match status" value="1"/>
</dbReference>
<keyword evidence="1" id="KW-0805">Transcription regulation</keyword>
<keyword evidence="3" id="KW-0804">Transcription</keyword>
<evidence type="ECO:0000313" key="6">
    <source>
        <dbReference type="Proteomes" id="UP000187412"/>
    </source>
</evidence>
<feature type="domain" description="HTH araC/xylS-type" evidence="4">
    <location>
        <begin position="231"/>
        <end position="329"/>
    </location>
</feature>
<dbReference type="RefSeq" id="WP_076109101.1">
    <property type="nucleotide sequence ID" value="NZ_MPTB01000002.1"/>
</dbReference>
<protein>
    <recommendedName>
        <fullName evidence="4">HTH araC/xylS-type domain-containing protein</fullName>
    </recommendedName>
</protein>
<evidence type="ECO:0000256" key="1">
    <source>
        <dbReference type="ARBA" id="ARBA00023015"/>
    </source>
</evidence>